<comment type="similarity">
    <text evidence="2 9">Belongs to the RecN family.</text>
</comment>
<dbReference type="GO" id="GO:0005524">
    <property type="term" value="F:ATP binding"/>
    <property type="evidence" value="ECO:0007669"/>
    <property type="project" value="UniProtKB-KW"/>
</dbReference>
<organism evidence="12 13">
    <name type="scientific">Dietzia timorensis</name>
    <dbReference type="NCBI Taxonomy" id="499555"/>
    <lineage>
        <taxon>Bacteria</taxon>
        <taxon>Bacillati</taxon>
        <taxon>Actinomycetota</taxon>
        <taxon>Actinomycetes</taxon>
        <taxon>Mycobacteriales</taxon>
        <taxon>Dietziaceae</taxon>
        <taxon>Dietzia</taxon>
    </lineage>
</organism>
<name>A0A173LL16_9ACTN</name>
<keyword evidence="13" id="KW-1185">Reference proteome</keyword>
<evidence type="ECO:0000259" key="11">
    <source>
        <dbReference type="Pfam" id="PF02463"/>
    </source>
</evidence>
<comment type="function">
    <text evidence="1 9">May be involved in recombinational repair of damaged DNA.</text>
</comment>
<dbReference type="NCBIfam" id="TIGR00634">
    <property type="entry name" value="recN"/>
    <property type="match status" value="1"/>
</dbReference>
<dbReference type="GO" id="GO:0009432">
    <property type="term" value="P:SOS response"/>
    <property type="evidence" value="ECO:0007669"/>
    <property type="project" value="TreeGrafter"/>
</dbReference>
<evidence type="ECO:0000256" key="9">
    <source>
        <dbReference type="PIRNR" id="PIRNR003128"/>
    </source>
</evidence>
<evidence type="ECO:0000256" key="3">
    <source>
        <dbReference type="ARBA" id="ARBA00021315"/>
    </source>
</evidence>
<dbReference type="FunFam" id="3.40.50.300:FF:000319">
    <property type="entry name" value="DNA repair protein RecN"/>
    <property type="match status" value="1"/>
</dbReference>
<dbReference type="PIRSF" id="PIRSF003128">
    <property type="entry name" value="RecN"/>
    <property type="match status" value="1"/>
</dbReference>
<dbReference type="GO" id="GO:0006281">
    <property type="term" value="P:DNA repair"/>
    <property type="evidence" value="ECO:0007669"/>
    <property type="project" value="UniProtKB-KW"/>
</dbReference>
<dbReference type="EMBL" id="CP015961">
    <property type="protein sequence ID" value="ANI92274.1"/>
    <property type="molecule type" value="Genomic_DNA"/>
</dbReference>
<keyword evidence="5 9" id="KW-0227">DNA damage</keyword>
<reference evidence="12 13" key="1">
    <citation type="submission" date="2016-06" db="EMBL/GenBank/DDBJ databases">
        <title>Complete genome sequence of a saline-alkali tolerant type strain Dietzia timorensis ID05-A0528T.</title>
        <authorList>
            <person name="Wu X."/>
        </authorList>
    </citation>
    <scope>NUCLEOTIDE SEQUENCE [LARGE SCALE GENOMIC DNA]</scope>
    <source>
        <strain evidence="12 13">ID05-A0528</strain>
    </source>
</reference>
<evidence type="ECO:0000313" key="12">
    <source>
        <dbReference type="EMBL" id="ANI92274.1"/>
    </source>
</evidence>
<keyword evidence="4" id="KW-0547">Nucleotide-binding</keyword>
<dbReference type="KEGG" id="dtm:BJL86_1496"/>
<dbReference type="PANTHER" id="PTHR11059">
    <property type="entry name" value="DNA REPAIR PROTEIN RECN"/>
    <property type="match status" value="1"/>
</dbReference>
<dbReference type="PANTHER" id="PTHR11059:SF0">
    <property type="entry name" value="DNA REPAIR PROTEIN RECN"/>
    <property type="match status" value="1"/>
</dbReference>
<dbReference type="Gene3D" id="3.40.50.300">
    <property type="entry name" value="P-loop containing nucleotide triphosphate hydrolases"/>
    <property type="match status" value="2"/>
</dbReference>
<feature type="domain" description="RecF/RecN/SMC N-terminal" evidence="11">
    <location>
        <begin position="2"/>
        <end position="523"/>
    </location>
</feature>
<dbReference type="InterPro" id="IPR003395">
    <property type="entry name" value="RecF/RecN/SMC_N"/>
</dbReference>
<evidence type="ECO:0000313" key="13">
    <source>
        <dbReference type="Proteomes" id="UP000186104"/>
    </source>
</evidence>
<evidence type="ECO:0000256" key="10">
    <source>
        <dbReference type="SAM" id="Coils"/>
    </source>
</evidence>
<evidence type="ECO:0000256" key="6">
    <source>
        <dbReference type="ARBA" id="ARBA00022840"/>
    </source>
</evidence>
<accession>A0A173LL16</accession>
<dbReference type="RefSeq" id="WP_067476891.1">
    <property type="nucleotide sequence ID" value="NZ_CP015961.1"/>
</dbReference>
<evidence type="ECO:0000256" key="1">
    <source>
        <dbReference type="ARBA" id="ARBA00003618"/>
    </source>
</evidence>
<dbReference type="CDD" id="cd03241">
    <property type="entry name" value="ABC_RecN"/>
    <property type="match status" value="1"/>
</dbReference>
<dbReference type="Proteomes" id="UP000186104">
    <property type="component" value="Chromosome"/>
</dbReference>
<evidence type="ECO:0000256" key="7">
    <source>
        <dbReference type="ARBA" id="ARBA00023204"/>
    </source>
</evidence>
<evidence type="ECO:0000256" key="5">
    <source>
        <dbReference type="ARBA" id="ARBA00022763"/>
    </source>
</evidence>
<evidence type="ECO:0000256" key="4">
    <source>
        <dbReference type="ARBA" id="ARBA00022741"/>
    </source>
</evidence>
<dbReference type="GO" id="GO:0006310">
    <property type="term" value="P:DNA recombination"/>
    <property type="evidence" value="ECO:0007669"/>
    <property type="project" value="InterPro"/>
</dbReference>
<dbReference type="SUPFAM" id="SSF52540">
    <property type="entry name" value="P-loop containing nucleoside triphosphate hydrolases"/>
    <property type="match status" value="2"/>
</dbReference>
<protein>
    <recommendedName>
        <fullName evidence="3 9">DNA repair protein RecN</fullName>
    </recommendedName>
    <alternativeName>
        <fullName evidence="8 9">Recombination protein N</fullName>
    </alternativeName>
</protein>
<feature type="coiled-coil region" evidence="10">
    <location>
        <begin position="347"/>
        <end position="381"/>
    </location>
</feature>
<keyword evidence="7 9" id="KW-0234">DNA repair</keyword>
<dbReference type="InterPro" id="IPR027417">
    <property type="entry name" value="P-loop_NTPase"/>
</dbReference>
<evidence type="ECO:0000256" key="2">
    <source>
        <dbReference type="ARBA" id="ARBA00009441"/>
    </source>
</evidence>
<dbReference type="OrthoDB" id="9806954at2"/>
<dbReference type="STRING" id="499555.BJL86_1496"/>
<evidence type="ECO:0000256" key="8">
    <source>
        <dbReference type="ARBA" id="ARBA00033408"/>
    </source>
</evidence>
<dbReference type="InterPro" id="IPR004604">
    <property type="entry name" value="DNA_recomb/repair_RecN"/>
</dbReference>
<dbReference type="GO" id="GO:0043590">
    <property type="term" value="C:bacterial nucleoid"/>
    <property type="evidence" value="ECO:0007669"/>
    <property type="project" value="TreeGrafter"/>
</dbReference>
<gene>
    <name evidence="12" type="ORF">BJL86_1496</name>
</gene>
<keyword evidence="10" id="KW-0175">Coiled coil</keyword>
<proteinExistence type="inferred from homology"/>
<keyword evidence="6" id="KW-0067">ATP-binding</keyword>
<sequence>MLTELSISGLGVIDRAVAEFSPGLSVLTGETGAGKTMVVTGLRLLTGSRADASRVRKGADRAFVEGRFVLADVAGGDREAAAAVVDEIDGETDDDGSVIASRRVSQDGRSRGYLAGRSVPVGTLGRFCSPLLAVHGQNDQLRLLQPEKQRDAVDTYGGTGTEKALKKYRSVYAEWKAAEKDLARRNASAREMAQEADMLRMGLGEIEDLDPQPGEDADLDTQIRRLTDSEELRLAASSAHTALTEGDEAASVPAIGSQLDQLSMALRATEDPELISLSEQMAEAVVTLSDVGNELGGFLSQLDVDADSLENALARRHALKGLTRKYGEDIDGVLAWADSVRSKLDGLDTSDEAMNALKGEVKRLREEIVAAGRELTAARKKAATKLAKAVSGELAELSMGGAKLEVRVEPASSGPEIGGVVPTEMGLDSVRMLLSGAAGAVPLEKGASGGELSRVMLALEVVLAGNTSGGTLVFDEVDAGVGGKAALSIGKRLAMLAENHQVLAVTHLAQVAAFADTHLVVRKSSGASSIISGVEAVEGEERVRELARMLAGMDDSDSGLAHAKDLLDKAQADSR</sequence>
<dbReference type="AlphaFoldDB" id="A0A173LL16"/>
<dbReference type="Pfam" id="PF02463">
    <property type="entry name" value="SMC_N"/>
    <property type="match status" value="1"/>
</dbReference>